<feature type="transmembrane region" description="Helical" evidence="7">
    <location>
        <begin position="130"/>
        <end position="153"/>
    </location>
</feature>
<evidence type="ECO:0000256" key="5">
    <source>
        <dbReference type="ARBA" id="ARBA00022777"/>
    </source>
</evidence>
<dbReference type="InterPro" id="IPR005467">
    <property type="entry name" value="His_kinase_dom"/>
</dbReference>
<dbReference type="EC" id="2.7.13.3" evidence="2"/>
<dbReference type="SUPFAM" id="SSF47384">
    <property type="entry name" value="Homodimeric domain of signal transducing histidine kinase"/>
    <property type="match status" value="1"/>
</dbReference>
<feature type="transmembrane region" description="Helical" evidence="7">
    <location>
        <begin position="224"/>
        <end position="249"/>
    </location>
</feature>
<comment type="catalytic activity">
    <reaction evidence="1">
        <text>ATP + protein L-histidine = ADP + protein N-phospho-L-histidine.</text>
        <dbReference type="EC" id="2.7.13.3"/>
    </reaction>
</comment>
<dbReference type="CDD" id="cd00075">
    <property type="entry name" value="HATPase"/>
    <property type="match status" value="1"/>
</dbReference>
<organism evidence="9 10">
    <name type="scientific">Candidatus Southlakia epibionticum</name>
    <dbReference type="NCBI Taxonomy" id="3043284"/>
    <lineage>
        <taxon>Bacteria</taxon>
        <taxon>Candidatus Saccharimonadota</taxon>
        <taxon>Candidatus Saccharimonadia</taxon>
        <taxon>Candidatus Saccharimonadales</taxon>
        <taxon>Candidatus Saccharimonadaceae</taxon>
        <taxon>Candidatus Southlakia</taxon>
    </lineage>
</organism>
<feature type="transmembrane region" description="Helical" evidence="7">
    <location>
        <begin position="411"/>
        <end position="429"/>
    </location>
</feature>
<keyword evidence="7" id="KW-0472">Membrane</keyword>
<feature type="transmembrane region" description="Helical" evidence="7">
    <location>
        <begin position="194"/>
        <end position="212"/>
    </location>
</feature>
<dbReference type="PANTHER" id="PTHR43711">
    <property type="entry name" value="TWO-COMPONENT HISTIDINE KINASE"/>
    <property type="match status" value="1"/>
</dbReference>
<dbReference type="PANTHER" id="PTHR43711:SF1">
    <property type="entry name" value="HISTIDINE KINASE 1"/>
    <property type="match status" value="1"/>
</dbReference>
<keyword evidence="7" id="KW-0812">Transmembrane</keyword>
<dbReference type="InterPro" id="IPR036097">
    <property type="entry name" value="HisK_dim/P_sf"/>
</dbReference>
<dbReference type="Pfam" id="PF02518">
    <property type="entry name" value="HATPase_c"/>
    <property type="match status" value="1"/>
</dbReference>
<keyword evidence="7" id="KW-1133">Transmembrane helix</keyword>
<dbReference type="Proteomes" id="UP001177295">
    <property type="component" value="Chromosome"/>
</dbReference>
<dbReference type="Pfam" id="PF00512">
    <property type="entry name" value="HisKA"/>
    <property type="match status" value="1"/>
</dbReference>
<dbReference type="Gene3D" id="3.30.565.10">
    <property type="entry name" value="Histidine kinase-like ATPase, C-terminal domain"/>
    <property type="match status" value="1"/>
</dbReference>
<dbReference type="InterPro" id="IPR004358">
    <property type="entry name" value="Sig_transdc_His_kin-like_C"/>
</dbReference>
<dbReference type="RefSeq" id="WP_376753821.1">
    <property type="nucleotide sequence ID" value="NZ_CP124550.1"/>
</dbReference>
<evidence type="ECO:0000256" key="1">
    <source>
        <dbReference type="ARBA" id="ARBA00000085"/>
    </source>
</evidence>
<sequence>MLVGLTICYLILAGLSLYGNTRRTANVLFSLIAVCFAVWSFGMALFMDGSNISMMRLGAKLFYFAATCFAPLLLFFIVCYPRVRKIARYAAIVPIVTTTIIAVLLALYPNFIITTITLGSNGWTIEVNRIGYIVFAVPFVAYFFAAMCVDLWRRLHYSSGMWVHRLYYMSGIAATSIPGFVFDLVLPFYGEYRWIWIGPLASVIFLGTTLYSMARFRMLHVKSFLVQAVTYASLIVTLAACYGVAFFGLSQVFLPQMAKPSSGMFILNTILVLAAAFAFQPLRRMFDRYAERIFYHRKYSAEHVVNVLTRLTVRSTDLDTLLHSYLRAFSDMFRPRYVAVVFKDAQHKPYAVGKRLTAHMAYDAITQLKQNGTISMHGIAVLLPLCVSTQEIGYLVVGEGKDEREYRKRDIALFGVLADQLSIALLNIFRLEEIRRFAGTLEHEVNDATAQLRRSNEQLRFLDTVKDEFVSMASHQLRTPLTSVKGYLSMVLDGDAGEISASQRQLLQEAFTSSERMVHLISDFLNVSRLQTGKFVIDRVQTDLVSLVAEEVANVSQVASAHKVNVRFRKPARFPLLYLDENKLRQVIMNLIDNAIYYSPNADTVRVRLSIEDGDVVLRVVDHGMGVPKDAQKRLFTKFFRAENARRQRPDGTGIGLYLAKKVIHGHGGSLIFESELGKGSTFGFRLPIRRLEKPPKKTVP</sequence>
<evidence type="ECO:0000256" key="2">
    <source>
        <dbReference type="ARBA" id="ARBA00012438"/>
    </source>
</evidence>
<dbReference type="InterPro" id="IPR003594">
    <property type="entry name" value="HATPase_dom"/>
</dbReference>
<evidence type="ECO:0000313" key="9">
    <source>
        <dbReference type="EMBL" id="WIO46286.1"/>
    </source>
</evidence>
<dbReference type="GO" id="GO:0016301">
    <property type="term" value="F:kinase activity"/>
    <property type="evidence" value="ECO:0007669"/>
    <property type="project" value="UniProtKB-KW"/>
</dbReference>
<dbReference type="CDD" id="cd00082">
    <property type="entry name" value="HisKA"/>
    <property type="match status" value="1"/>
</dbReference>
<dbReference type="SUPFAM" id="SSF55874">
    <property type="entry name" value="ATPase domain of HSP90 chaperone/DNA topoisomerase II/histidine kinase"/>
    <property type="match status" value="1"/>
</dbReference>
<name>A0ABY8WWE1_9BACT</name>
<keyword evidence="6" id="KW-0902">Two-component regulatory system</keyword>
<evidence type="ECO:0000313" key="10">
    <source>
        <dbReference type="Proteomes" id="UP001177295"/>
    </source>
</evidence>
<gene>
    <name evidence="9" type="primary">sasA</name>
    <name evidence="9" type="ORF">SEML1_0678</name>
</gene>
<dbReference type="PROSITE" id="PS50109">
    <property type="entry name" value="HIS_KIN"/>
    <property type="match status" value="1"/>
</dbReference>
<dbReference type="EMBL" id="CP124550">
    <property type="protein sequence ID" value="WIO46286.1"/>
    <property type="molecule type" value="Genomic_DNA"/>
</dbReference>
<reference evidence="9 10" key="1">
    <citation type="journal article" date="2023" name="Cell">
        <title>Genetic manipulation of Patescibacteria provides mechanistic insights into microbial dark matter and the epibiotic lifestyle.</title>
        <authorList>
            <person name="Wang Y."/>
            <person name="Gallagher L.A."/>
            <person name="Andrade P.A."/>
            <person name="Liu A."/>
            <person name="Humphreys I.R."/>
            <person name="Turkarslan S."/>
            <person name="Cutler K.J."/>
            <person name="Arrieta-Ortiz M.L."/>
            <person name="Li Y."/>
            <person name="Radey M.C."/>
            <person name="McLean J.S."/>
            <person name="Cong Q."/>
            <person name="Baker D."/>
            <person name="Baliga N.S."/>
            <person name="Peterson S.B."/>
            <person name="Mougous J.D."/>
        </authorList>
    </citation>
    <scope>NUCLEOTIDE SEQUENCE [LARGE SCALE GENOMIC DNA]</scope>
    <source>
        <strain evidence="9 10">ML1</strain>
    </source>
</reference>
<feature type="transmembrane region" description="Helical" evidence="7">
    <location>
        <begin position="261"/>
        <end position="279"/>
    </location>
</feature>
<dbReference type="InterPro" id="IPR050736">
    <property type="entry name" value="Sensor_HK_Regulatory"/>
</dbReference>
<keyword evidence="3" id="KW-0597">Phosphoprotein</keyword>
<feature type="domain" description="Histidine kinase" evidence="8">
    <location>
        <begin position="472"/>
        <end position="691"/>
    </location>
</feature>
<dbReference type="SMART" id="SM00388">
    <property type="entry name" value="HisKA"/>
    <property type="match status" value="1"/>
</dbReference>
<accession>A0ABY8WWE1</accession>
<proteinExistence type="predicted"/>
<keyword evidence="10" id="KW-1185">Reference proteome</keyword>
<feature type="transmembrane region" description="Helical" evidence="7">
    <location>
        <begin position="165"/>
        <end position="188"/>
    </location>
</feature>
<dbReference type="InterPro" id="IPR029016">
    <property type="entry name" value="GAF-like_dom_sf"/>
</dbReference>
<keyword evidence="5 9" id="KW-0418">Kinase</keyword>
<keyword evidence="4 9" id="KW-0808">Transferase</keyword>
<evidence type="ECO:0000256" key="3">
    <source>
        <dbReference type="ARBA" id="ARBA00022553"/>
    </source>
</evidence>
<evidence type="ECO:0000259" key="8">
    <source>
        <dbReference type="PROSITE" id="PS50109"/>
    </source>
</evidence>
<feature type="transmembrane region" description="Helical" evidence="7">
    <location>
        <begin position="61"/>
        <end position="80"/>
    </location>
</feature>
<dbReference type="SMART" id="SM00387">
    <property type="entry name" value="HATPase_c"/>
    <property type="match status" value="1"/>
</dbReference>
<protein>
    <recommendedName>
        <fullName evidence="2">histidine kinase</fullName>
        <ecNumber evidence="2">2.7.13.3</ecNumber>
    </recommendedName>
</protein>
<dbReference type="Gene3D" id="3.30.450.40">
    <property type="match status" value="1"/>
</dbReference>
<evidence type="ECO:0000256" key="6">
    <source>
        <dbReference type="ARBA" id="ARBA00023012"/>
    </source>
</evidence>
<dbReference type="Gene3D" id="1.10.287.130">
    <property type="match status" value="1"/>
</dbReference>
<feature type="transmembrane region" description="Helical" evidence="7">
    <location>
        <begin position="27"/>
        <end position="46"/>
    </location>
</feature>
<dbReference type="SUPFAM" id="SSF55781">
    <property type="entry name" value="GAF domain-like"/>
    <property type="match status" value="1"/>
</dbReference>
<feature type="transmembrane region" description="Helical" evidence="7">
    <location>
        <begin position="92"/>
        <end position="118"/>
    </location>
</feature>
<dbReference type="PRINTS" id="PR00344">
    <property type="entry name" value="BCTRLSENSOR"/>
</dbReference>
<evidence type="ECO:0000256" key="4">
    <source>
        <dbReference type="ARBA" id="ARBA00022679"/>
    </source>
</evidence>
<dbReference type="InterPro" id="IPR036890">
    <property type="entry name" value="HATPase_C_sf"/>
</dbReference>
<evidence type="ECO:0000256" key="7">
    <source>
        <dbReference type="SAM" id="Phobius"/>
    </source>
</evidence>
<dbReference type="InterPro" id="IPR003661">
    <property type="entry name" value="HisK_dim/P_dom"/>
</dbReference>